<sequence>MVGGAGWLNDPVTATPATHGPHRRPPPSTRAVALSELRGVLGLPPGAGPADPSGADPAVRGVTLDSRHVLPGDLYAALPGARHHGAQFAGQARASGAAAALSDRPLPGLPTLVVPDPRAVLGPLAAHLHDHPSHHLEVYGVTGTNGKTSTTHLLDAGLRSAGHRTGMISGIRVRTPEWSRPAQRTTPEAPELQETLAALREQGATSAAVEVSSHGLALHRVDGTRFRAAVFTNLGRDHLDLHGDQESYFAAKASLFAPHRCALAVVNVDDAHGRRLAAQVRVPVTTFSAAGRREADWRATEVRADADRTSFRLLGPGTDRRVRLHLLGTHQVDNALGAVAALHAGGLNVEDVLRGMEDLTAVSGRLQRIDEGQPFLALVDYAHNVAAQRRLLPFLRTLTGGRLVVVLGATGERDPGKRGPLGRTAAQLGDVVIVTDESPHDDDPAALREAVAGGARGAASAQVHVEADRDRAIRLAVSLADPGDVVVVSGRGHDGQLVAGGRTRAFDDGARLRAALAQLARGGRAPTVLLPEDQVRKSMVARPPCSSR</sequence>
<dbReference type="SUPFAM" id="SSF53244">
    <property type="entry name" value="MurD-like peptide ligases, peptide-binding domain"/>
    <property type="match status" value="1"/>
</dbReference>
<keyword evidence="6 7" id="KW-0961">Cell wall biogenesis/degradation</keyword>
<evidence type="ECO:0000256" key="5">
    <source>
        <dbReference type="ARBA" id="ARBA00023306"/>
    </source>
</evidence>
<dbReference type="InterPro" id="IPR035911">
    <property type="entry name" value="MurE/MurF_N"/>
</dbReference>
<keyword evidence="7" id="KW-0963">Cytoplasm</keyword>
<dbReference type="GO" id="GO:0071555">
    <property type="term" value="P:cell wall organization"/>
    <property type="evidence" value="ECO:0007669"/>
    <property type="project" value="UniProtKB-KW"/>
</dbReference>
<protein>
    <recommendedName>
        <fullName evidence="7">UDP-N-acetylmuramyl-tripeptide synthetase</fullName>
        <ecNumber evidence="7">6.3.2.-</ecNumber>
    </recommendedName>
    <alternativeName>
        <fullName evidence="7">UDP-MurNAc-tripeptide synthetase</fullName>
    </alternativeName>
</protein>
<dbReference type="Gene3D" id="3.40.1390.10">
    <property type="entry name" value="MurE/MurF, N-terminal domain"/>
    <property type="match status" value="1"/>
</dbReference>
<evidence type="ECO:0000256" key="4">
    <source>
        <dbReference type="ARBA" id="ARBA00022984"/>
    </source>
</evidence>
<dbReference type="EC" id="6.3.2.-" evidence="7"/>
<dbReference type="Gene3D" id="3.90.190.20">
    <property type="entry name" value="Mur ligase, C-terminal domain"/>
    <property type="match status" value="1"/>
</dbReference>
<dbReference type="HOGENOM" id="CLU_022291_4_1_11"/>
<dbReference type="Gene3D" id="3.40.1190.10">
    <property type="entry name" value="Mur-like, catalytic domain"/>
    <property type="match status" value="1"/>
</dbReference>
<keyword evidence="3 7" id="KW-0133">Cell shape</keyword>
<evidence type="ECO:0000256" key="8">
    <source>
        <dbReference type="RuleBase" id="RU004135"/>
    </source>
</evidence>
<keyword evidence="7" id="KW-0067">ATP-binding</keyword>
<dbReference type="SUPFAM" id="SSF63418">
    <property type="entry name" value="MurE/MurF N-terminal domain"/>
    <property type="match status" value="1"/>
</dbReference>
<reference evidence="14" key="1">
    <citation type="journal article" date="2008" name="PLoS ONE">
        <title>Survival in nuclear waste, extreme resistance, and potential applications gleaned from the genome sequence of Kineococcus radiotolerans SRS30216.</title>
        <authorList>
            <person name="Bagwell C.E."/>
            <person name="Bhat S."/>
            <person name="Hawkins G.M."/>
            <person name="Smith B.W."/>
            <person name="Biswas T."/>
            <person name="Hoover T.R."/>
            <person name="Saunders E."/>
            <person name="Han C.S."/>
            <person name="Tsodikov O.V."/>
            <person name="Shimkets L.J."/>
        </authorList>
    </citation>
    <scope>NUCLEOTIDE SEQUENCE [LARGE SCALE GENOMIC DNA]</scope>
    <source>
        <strain evidence="14">ATCC BAA-149 / DSM 14245 / SRS30216</strain>
    </source>
</reference>
<evidence type="ECO:0000313" key="14">
    <source>
        <dbReference type="Proteomes" id="UP000001116"/>
    </source>
</evidence>
<dbReference type="InterPro" id="IPR000713">
    <property type="entry name" value="Mur_ligase_N"/>
</dbReference>
<keyword evidence="5 7" id="KW-0131">Cell cycle</keyword>
<evidence type="ECO:0000256" key="6">
    <source>
        <dbReference type="ARBA" id="ARBA00023316"/>
    </source>
</evidence>
<dbReference type="STRING" id="266940.Krad_1782"/>
<keyword evidence="14" id="KW-1185">Reference proteome</keyword>
<evidence type="ECO:0000256" key="9">
    <source>
        <dbReference type="SAM" id="MobiDB-lite"/>
    </source>
</evidence>
<feature type="binding site" evidence="7">
    <location>
        <begin position="185"/>
        <end position="186"/>
    </location>
    <ligand>
        <name>UDP-N-acetyl-alpha-D-muramoyl-L-alanyl-D-glutamate</name>
        <dbReference type="ChEBI" id="CHEBI:83900"/>
    </ligand>
</feature>
<comment type="subcellular location">
    <subcellularLocation>
        <location evidence="7 8">Cytoplasm</location>
    </subcellularLocation>
</comment>
<dbReference type="KEGG" id="kra:Krad_1782"/>
<evidence type="ECO:0000256" key="7">
    <source>
        <dbReference type="HAMAP-Rule" id="MF_00208"/>
    </source>
</evidence>
<dbReference type="SUPFAM" id="SSF53623">
    <property type="entry name" value="MurD-like peptide ligases, catalytic domain"/>
    <property type="match status" value="1"/>
</dbReference>
<dbReference type="UniPathway" id="UPA00219"/>
<feature type="domain" description="Mur ligase central" evidence="12">
    <location>
        <begin position="141"/>
        <end position="341"/>
    </location>
</feature>
<keyword evidence="7" id="KW-0460">Magnesium</keyword>
<gene>
    <name evidence="7" type="primary">murE</name>
    <name evidence="13" type="ordered locus">Krad_1782</name>
</gene>
<dbReference type="InterPro" id="IPR013221">
    <property type="entry name" value="Mur_ligase_cen"/>
</dbReference>
<keyword evidence="4 7" id="KW-0573">Peptidoglycan synthesis</keyword>
<comment type="PTM">
    <text evidence="7">Carboxylation is probably crucial for Mg(2+) binding and, consequently, for the gamma-phosphate positioning of ATP.</text>
</comment>
<feature type="region of interest" description="Disordered" evidence="9">
    <location>
        <begin position="1"/>
        <end position="29"/>
    </location>
</feature>
<evidence type="ECO:0000256" key="2">
    <source>
        <dbReference type="ARBA" id="ARBA00022618"/>
    </source>
</evidence>
<dbReference type="InterPro" id="IPR005761">
    <property type="entry name" value="UDP-N-AcMur-Glu-dNH2Pim_ligase"/>
</dbReference>
<dbReference type="GO" id="GO:0000287">
    <property type="term" value="F:magnesium ion binding"/>
    <property type="evidence" value="ECO:0007669"/>
    <property type="project" value="UniProtKB-UniRule"/>
</dbReference>
<feature type="binding site" evidence="7">
    <location>
        <position position="66"/>
    </location>
    <ligand>
        <name>UDP-N-acetyl-alpha-D-muramoyl-L-alanyl-D-glutamate</name>
        <dbReference type="ChEBI" id="CHEBI:83900"/>
    </ligand>
</feature>
<dbReference type="AlphaFoldDB" id="A6W8X9"/>
<dbReference type="NCBIfam" id="TIGR01085">
    <property type="entry name" value="murE"/>
    <property type="match status" value="1"/>
</dbReference>
<dbReference type="Proteomes" id="UP000001116">
    <property type="component" value="Chromosome"/>
</dbReference>
<dbReference type="Pfam" id="PF08245">
    <property type="entry name" value="Mur_ligase_M"/>
    <property type="match status" value="1"/>
</dbReference>
<comment type="function">
    <text evidence="7">Catalyzes the addition of an amino acid to the nucleotide precursor UDP-N-acetylmuramoyl-L-alanyl-D-glutamate (UMAG) in the biosynthesis of bacterial cell-wall peptidoglycan.</text>
</comment>
<comment type="pathway">
    <text evidence="7 8">Cell wall biogenesis; peptidoglycan biosynthesis.</text>
</comment>
<feature type="binding site" evidence="7">
    <location>
        <position position="220"/>
    </location>
    <ligand>
        <name>UDP-N-acetyl-alpha-D-muramoyl-L-alanyl-D-glutamate</name>
        <dbReference type="ChEBI" id="CHEBI:83900"/>
    </ligand>
</feature>
<dbReference type="NCBIfam" id="NF001124">
    <property type="entry name" value="PRK00139.1-2"/>
    <property type="match status" value="1"/>
</dbReference>
<proteinExistence type="inferred from homology"/>
<dbReference type="InterPro" id="IPR004101">
    <property type="entry name" value="Mur_ligase_C"/>
</dbReference>
<feature type="binding site" evidence="7">
    <location>
        <begin position="143"/>
        <end position="149"/>
    </location>
    <ligand>
        <name>ATP</name>
        <dbReference type="ChEBI" id="CHEBI:30616"/>
    </ligand>
</feature>
<dbReference type="Pfam" id="PF02875">
    <property type="entry name" value="Mur_ligase_C"/>
    <property type="match status" value="1"/>
</dbReference>
<keyword evidence="7" id="KW-0547">Nucleotide-binding</keyword>
<organism evidence="13 14">
    <name type="scientific">Kineococcus radiotolerans (strain ATCC BAA-149 / DSM 14245 / SRS30216)</name>
    <dbReference type="NCBI Taxonomy" id="266940"/>
    <lineage>
        <taxon>Bacteria</taxon>
        <taxon>Bacillati</taxon>
        <taxon>Actinomycetota</taxon>
        <taxon>Actinomycetes</taxon>
        <taxon>Kineosporiales</taxon>
        <taxon>Kineosporiaceae</taxon>
        <taxon>Kineococcus</taxon>
    </lineage>
</organism>
<dbReference type="eggNOG" id="COG0769">
    <property type="taxonomic scope" value="Bacteria"/>
</dbReference>
<evidence type="ECO:0000256" key="3">
    <source>
        <dbReference type="ARBA" id="ARBA00022960"/>
    </source>
</evidence>
<evidence type="ECO:0000256" key="1">
    <source>
        <dbReference type="ARBA" id="ARBA00005898"/>
    </source>
</evidence>
<dbReference type="GO" id="GO:0005524">
    <property type="term" value="F:ATP binding"/>
    <property type="evidence" value="ECO:0007669"/>
    <property type="project" value="UniProtKB-UniRule"/>
</dbReference>
<keyword evidence="2 7" id="KW-0132">Cell division</keyword>
<feature type="modified residue" description="N6-carboxylysine" evidence="7">
    <location>
        <position position="252"/>
    </location>
</feature>
<dbReference type="PANTHER" id="PTHR23135">
    <property type="entry name" value="MUR LIGASE FAMILY MEMBER"/>
    <property type="match status" value="1"/>
</dbReference>
<accession>A6W8X9</accession>
<comment type="similarity">
    <text evidence="1 7">Belongs to the MurCDEF family. MurE subfamily.</text>
</comment>
<dbReference type="Pfam" id="PF01225">
    <property type="entry name" value="Mur_ligase"/>
    <property type="match status" value="1"/>
</dbReference>
<feature type="binding site" evidence="7">
    <location>
        <position position="212"/>
    </location>
    <ligand>
        <name>UDP-N-acetyl-alpha-D-muramoyl-L-alanyl-D-glutamate</name>
        <dbReference type="ChEBI" id="CHEBI:83900"/>
    </ligand>
</feature>
<dbReference type="PANTHER" id="PTHR23135:SF4">
    <property type="entry name" value="UDP-N-ACETYLMURAMOYL-L-ALANYL-D-GLUTAMATE--2,6-DIAMINOPIMELATE LIGASE MURE HOMOLOG, CHLOROPLASTIC"/>
    <property type="match status" value="1"/>
</dbReference>
<evidence type="ECO:0000259" key="10">
    <source>
        <dbReference type="Pfam" id="PF01225"/>
    </source>
</evidence>
<comment type="caution">
    <text evidence="7">Lacks conserved residue(s) required for the propagation of feature annotation.</text>
</comment>
<feature type="domain" description="Mur ligase C-terminal" evidence="11">
    <location>
        <begin position="364"/>
        <end position="492"/>
    </location>
</feature>
<evidence type="ECO:0000259" key="11">
    <source>
        <dbReference type="Pfam" id="PF02875"/>
    </source>
</evidence>
<evidence type="ECO:0000313" key="13">
    <source>
        <dbReference type="EMBL" id="ABS03268.1"/>
    </source>
</evidence>
<dbReference type="GO" id="GO:0008360">
    <property type="term" value="P:regulation of cell shape"/>
    <property type="evidence" value="ECO:0007669"/>
    <property type="project" value="UniProtKB-KW"/>
</dbReference>
<feature type="binding site" evidence="7">
    <location>
        <position position="64"/>
    </location>
    <ligand>
        <name>UDP-N-acetyl-alpha-D-muramoyl-L-alanyl-D-glutamate</name>
        <dbReference type="ChEBI" id="CHEBI:83900"/>
    </ligand>
</feature>
<comment type="cofactor">
    <cofactor evidence="7">
        <name>Mg(2+)</name>
        <dbReference type="ChEBI" id="CHEBI:18420"/>
    </cofactor>
</comment>
<dbReference type="EMBL" id="CP000750">
    <property type="protein sequence ID" value="ABS03268.1"/>
    <property type="molecule type" value="Genomic_DNA"/>
</dbReference>
<dbReference type="InterPro" id="IPR036615">
    <property type="entry name" value="Mur_ligase_C_dom_sf"/>
</dbReference>
<name>A6W8X9_KINRD</name>
<dbReference type="HAMAP" id="MF_00208">
    <property type="entry name" value="MurE"/>
    <property type="match status" value="1"/>
</dbReference>
<dbReference type="InterPro" id="IPR036565">
    <property type="entry name" value="Mur-like_cat_sf"/>
</dbReference>
<keyword evidence="7" id="KW-0436">Ligase</keyword>
<dbReference type="GO" id="GO:0016881">
    <property type="term" value="F:acid-amino acid ligase activity"/>
    <property type="evidence" value="ECO:0007669"/>
    <property type="project" value="UniProtKB-UniRule"/>
</dbReference>
<feature type="domain" description="Mur ligase N-terminal catalytic" evidence="10">
    <location>
        <begin position="59"/>
        <end position="105"/>
    </location>
</feature>
<dbReference type="NCBIfam" id="NF001126">
    <property type="entry name" value="PRK00139.1-4"/>
    <property type="match status" value="1"/>
</dbReference>
<dbReference type="GO" id="GO:0051301">
    <property type="term" value="P:cell division"/>
    <property type="evidence" value="ECO:0007669"/>
    <property type="project" value="UniProtKB-KW"/>
</dbReference>
<dbReference type="GO" id="GO:0005737">
    <property type="term" value="C:cytoplasm"/>
    <property type="evidence" value="ECO:0007669"/>
    <property type="project" value="UniProtKB-SubCell"/>
</dbReference>
<dbReference type="GO" id="GO:0009252">
    <property type="term" value="P:peptidoglycan biosynthetic process"/>
    <property type="evidence" value="ECO:0007669"/>
    <property type="project" value="UniProtKB-UniRule"/>
</dbReference>
<evidence type="ECO:0000259" key="12">
    <source>
        <dbReference type="Pfam" id="PF08245"/>
    </source>
</evidence>